<dbReference type="Pfam" id="PF02311">
    <property type="entry name" value="AraC_binding"/>
    <property type="match status" value="1"/>
</dbReference>
<comment type="caution">
    <text evidence="5">The sequence shown here is derived from an EMBL/GenBank/DDBJ whole genome shotgun (WGS) entry which is preliminary data.</text>
</comment>
<keyword evidence="3" id="KW-0804">Transcription</keyword>
<dbReference type="EMBL" id="JABTCF010000003">
    <property type="protein sequence ID" value="MBD0777477.1"/>
    <property type="molecule type" value="Genomic_DNA"/>
</dbReference>
<sequence>MKNIPEISFWENKVLQIKGFQFFKLEELITDDLKPTDHSPYLPHRLNFQAILIIEKGEVNHIVDFKVHSLKKGDVMVIAKGQIHAFDEASEYRGYLVVFSEAFMQKYMAQSTIAQINHLYNYFLVQEKIHNPYYNQFLSNKLKEELKSSSSSLPNIIGALLAVYLLKLSEENVHLATISTNNKYLDYFNQFKLLVEENYSKTRDAKVYASDISISYKHLNEVCKGVVNTTAKSFIDNYVILEAKRLLVSTSLSVKEIAFVLGFDEPTNFLKYFKKHIKLTPVEFRKTLA</sequence>
<name>A0ABR7UY07_9FLAO</name>
<dbReference type="InterPro" id="IPR003313">
    <property type="entry name" value="AraC-bd"/>
</dbReference>
<dbReference type="PANTHER" id="PTHR43280:SF32">
    <property type="entry name" value="TRANSCRIPTIONAL REGULATORY PROTEIN"/>
    <property type="match status" value="1"/>
</dbReference>
<gene>
    <name evidence="5" type="ORF">HPE56_06705</name>
</gene>
<dbReference type="InterPro" id="IPR018060">
    <property type="entry name" value="HTH_AraC"/>
</dbReference>
<dbReference type="InterPro" id="IPR014710">
    <property type="entry name" value="RmlC-like_jellyroll"/>
</dbReference>
<evidence type="ECO:0000256" key="1">
    <source>
        <dbReference type="ARBA" id="ARBA00023015"/>
    </source>
</evidence>
<dbReference type="InterPro" id="IPR009057">
    <property type="entry name" value="Homeodomain-like_sf"/>
</dbReference>
<dbReference type="SUPFAM" id="SSF46689">
    <property type="entry name" value="Homeodomain-like"/>
    <property type="match status" value="1"/>
</dbReference>
<organism evidence="5 6">
    <name type="scientific">Maribacter aquimaris</name>
    <dbReference type="NCBI Taxonomy" id="2737171"/>
    <lineage>
        <taxon>Bacteria</taxon>
        <taxon>Pseudomonadati</taxon>
        <taxon>Bacteroidota</taxon>
        <taxon>Flavobacteriia</taxon>
        <taxon>Flavobacteriales</taxon>
        <taxon>Flavobacteriaceae</taxon>
        <taxon>Maribacter</taxon>
    </lineage>
</organism>
<dbReference type="SUPFAM" id="SSF51215">
    <property type="entry name" value="Regulatory protein AraC"/>
    <property type="match status" value="1"/>
</dbReference>
<reference evidence="5" key="1">
    <citation type="submission" date="2020-05" db="EMBL/GenBank/DDBJ databases">
        <title>The draft genome sequence of Maribacter sp. ANRC-HE7.</title>
        <authorList>
            <person name="Mu L."/>
        </authorList>
    </citation>
    <scope>NUCLEOTIDE SEQUENCE</scope>
    <source>
        <strain evidence="5">ANRC-HE7</strain>
    </source>
</reference>
<dbReference type="Proteomes" id="UP001166021">
    <property type="component" value="Unassembled WGS sequence"/>
</dbReference>
<feature type="domain" description="HTH araC/xylS-type" evidence="4">
    <location>
        <begin position="189"/>
        <end position="287"/>
    </location>
</feature>
<evidence type="ECO:0000256" key="2">
    <source>
        <dbReference type="ARBA" id="ARBA00023125"/>
    </source>
</evidence>
<keyword evidence="6" id="KW-1185">Reference proteome</keyword>
<evidence type="ECO:0000313" key="6">
    <source>
        <dbReference type="Proteomes" id="UP001166021"/>
    </source>
</evidence>
<dbReference type="PROSITE" id="PS01124">
    <property type="entry name" value="HTH_ARAC_FAMILY_2"/>
    <property type="match status" value="1"/>
</dbReference>
<evidence type="ECO:0000256" key="3">
    <source>
        <dbReference type="ARBA" id="ARBA00023163"/>
    </source>
</evidence>
<evidence type="ECO:0000313" key="5">
    <source>
        <dbReference type="EMBL" id="MBD0777477.1"/>
    </source>
</evidence>
<dbReference type="Pfam" id="PF12833">
    <property type="entry name" value="HTH_18"/>
    <property type="match status" value="1"/>
</dbReference>
<dbReference type="InterPro" id="IPR037923">
    <property type="entry name" value="HTH-like"/>
</dbReference>
<proteinExistence type="predicted"/>
<dbReference type="Gene3D" id="1.10.10.60">
    <property type="entry name" value="Homeodomain-like"/>
    <property type="match status" value="1"/>
</dbReference>
<keyword evidence="2" id="KW-0238">DNA-binding</keyword>
<dbReference type="RefSeq" id="WP_188243004.1">
    <property type="nucleotide sequence ID" value="NZ_JABTCF010000003.1"/>
</dbReference>
<protein>
    <submittedName>
        <fullName evidence="5">Helix-turn-helix domain-containing protein</fullName>
    </submittedName>
</protein>
<keyword evidence="1" id="KW-0805">Transcription regulation</keyword>
<dbReference type="SMART" id="SM00342">
    <property type="entry name" value="HTH_ARAC"/>
    <property type="match status" value="1"/>
</dbReference>
<accession>A0ABR7UY07</accession>
<dbReference type="Gene3D" id="2.60.120.10">
    <property type="entry name" value="Jelly Rolls"/>
    <property type="match status" value="1"/>
</dbReference>
<evidence type="ECO:0000259" key="4">
    <source>
        <dbReference type="PROSITE" id="PS01124"/>
    </source>
</evidence>
<dbReference type="PANTHER" id="PTHR43280">
    <property type="entry name" value="ARAC-FAMILY TRANSCRIPTIONAL REGULATOR"/>
    <property type="match status" value="1"/>
</dbReference>